<gene>
    <name evidence="2" type="ORF">IFM89_024883</name>
</gene>
<name>A0A835H7I9_9MAGN</name>
<dbReference type="EMBL" id="JADFTS010000008">
    <property type="protein sequence ID" value="KAF9593745.1"/>
    <property type="molecule type" value="Genomic_DNA"/>
</dbReference>
<proteinExistence type="predicted"/>
<accession>A0A835H7I9</accession>
<sequence length="258" mass="28308">MANFWEKVLSSSGNMCGWMGNEFDLGIMQQSTHEIVAEFSRSFLKVGEGETKALTTEETSPVRGTSTGDHIDAEFSRSSEKVEEVEATKALMSVEKCHANGTSCGDHIDAEFSRSFEKVEEGEATKALMPVEKCHAKGTSSGDHIDAKFSRYFEKVGEGESTKVLMSIETCHARGISSEDHVDVEAQSVFSTYSEGKTVQYKNPVSSESFLSTSSDRYTENNQGNVSKRKRGRPKGSGKKYNKKMPMAFSITLESQGG</sequence>
<feature type="region of interest" description="Disordered" evidence="1">
    <location>
        <begin position="205"/>
        <end position="258"/>
    </location>
</feature>
<feature type="compositionally biased region" description="Basic residues" evidence="1">
    <location>
        <begin position="227"/>
        <end position="243"/>
    </location>
</feature>
<evidence type="ECO:0000313" key="3">
    <source>
        <dbReference type="Proteomes" id="UP000631114"/>
    </source>
</evidence>
<keyword evidence="3" id="KW-1185">Reference proteome</keyword>
<feature type="region of interest" description="Disordered" evidence="1">
    <location>
        <begin position="51"/>
        <end position="78"/>
    </location>
</feature>
<feature type="compositionally biased region" description="Polar residues" evidence="1">
    <location>
        <begin position="53"/>
        <end position="68"/>
    </location>
</feature>
<evidence type="ECO:0000313" key="2">
    <source>
        <dbReference type="EMBL" id="KAF9593745.1"/>
    </source>
</evidence>
<organism evidence="2 3">
    <name type="scientific">Coptis chinensis</name>
    <dbReference type="NCBI Taxonomy" id="261450"/>
    <lineage>
        <taxon>Eukaryota</taxon>
        <taxon>Viridiplantae</taxon>
        <taxon>Streptophyta</taxon>
        <taxon>Embryophyta</taxon>
        <taxon>Tracheophyta</taxon>
        <taxon>Spermatophyta</taxon>
        <taxon>Magnoliopsida</taxon>
        <taxon>Ranunculales</taxon>
        <taxon>Ranunculaceae</taxon>
        <taxon>Coptidoideae</taxon>
        <taxon>Coptis</taxon>
    </lineage>
</organism>
<feature type="compositionally biased region" description="Basic and acidic residues" evidence="1">
    <location>
        <begin position="69"/>
        <end position="78"/>
    </location>
</feature>
<dbReference type="AlphaFoldDB" id="A0A835H7I9"/>
<evidence type="ECO:0000256" key="1">
    <source>
        <dbReference type="SAM" id="MobiDB-lite"/>
    </source>
</evidence>
<comment type="caution">
    <text evidence="2">The sequence shown here is derived from an EMBL/GenBank/DDBJ whole genome shotgun (WGS) entry which is preliminary data.</text>
</comment>
<feature type="compositionally biased region" description="Polar residues" evidence="1">
    <location>
        <begin position="205"/>
        <end position="226"/>
    </location>
</feature>
<protein>
    <submittedName>
        <fullName evidence="2">Uncharacterized protein</fullName>
    </submittedName>
</protein>
<reference evidence="2 3" key="1">
    <citation type="submission" date="2020-10" db="EMBL/GenBank/DDBJ databases">
        <title>The Coptis chinensis genome and diversification of protoberbering-type alkaloids.</title>
        <authorList>
            <person name="Wang B."/>
            <person name="Shu S."/>
            <person name="Song C."/>
            <person name="Liu Y."/>
        </authorList>
    </citation>
    <scope>NUCLEOTIDE SEQUENCE [LARGE SCALE GENOMIC DNA]</scope>
    <source>
        <strain evidence="2">HL-2020</strain>
        <tissue evidence="2">Leaf</tissue>
    </source>
</reference>
<dbReference type="Proteomes" id="UP000631114">
    <property type="component" value="Unassembled WGS sequence"/>
</dbReference>